<evidence type="ECO:0000259" key="3">
    <source>
        <dbReference type="Pfam" id="PF03372"/>
    </source>
</evidence>
<evidence type="ECO:0000259" key="2">
    <source>
        <dbReference type="Pfam" id="PF00078"/>
    </source>
</evidence>
<dbReference type="OrthoDB" id="913872at2759"/>
<dbReference type="Proteomes" id="UP000595140">
    <property type="component" value="Unassembled WGS sequence"/>
</dbReference>
<dbReference type="EMBL" id="OOIL02000049">
    <property type="protein sequence ID" value="VFQ59744.1"/>
    <property type="molecule type" value="Genomic_DNA"/>
</dbReference>
<keyword evidence="5" id="KW-1185">Reference proteome</keyword>
<protein>
    <submittedName>
        <fullName evidence="4">Uncharacterized protein</fullName>
    </submittedName>
</protein>
<dbReference type="AlphaFoldDB" id="A0A484K7I3"/>
<name>A0A484K7I3_9ASTE</name>
<dbReference type="InterPro" id="IPR036691">
    <property type="entry name" value="Endo/exonu/phosph_ase_sf"/>
</dbReference>
<feature type="domain" description="Endonuclease/exonuclease/phosphatase" evidence="3">
    <location>
        <begin position="148"/>
        <end position="258"/>
    </location>
</feature>
<dbReference type="SUPFAM" id="SSF56672">
    <property type="entry name" value="DNA/RNA polymerases"/>
    <property type="match status" value="1"/>
</dbReference>
<dbReference type="InterPro" id="IPR043502">
    <property type="entry name" value="DNA/RNA_pol_sf"/>
</dbReference>
<dbReference type="PANTHER" id="PTHR33710:SF13">
    <property type="entry name" value="ENDONUCLEASE_EXONUCLEASE_PHOSPHATASE FAMILY PROTEIN"/>
    <property type="match status" value="1"/>
</dbReference>
<dbReference type="GO" id="GO:0003824">
    <property type="term" value="F:catalytic activity"/>
    <property type="evidence" value="ECO:0007669"/>
    <property type="project" value="InterPro"/>
</dbReference>
<dbReference type="InterPro" id="IPR005135">
    <property type="entry name" value="Endo/exonuclease/phosphatase"/>
</dbReference>
<gene>
    <name evidence="4" type="ORF">CCAM_LOCUS1520</name>
</gene>
<organism evidence="4 5">
    <name type="scientific">Cuscuta campestris</name>
    <dbReference type="NCBI Taxonomy" id="132261"/>
    <lineage>
        <taxon>Eukaryota</taxon>
        <taxon>Viridiplantae</taxon>
        <taxon>Streptophyta</taxon>
        <taxon>Embryophyta</taxon>
        <taxon>Tracheophyta</taxon>
        <taxon>Spermatophyta</taxon>
        <taxon>Magnoliopsida</taxon>
        <taxon>eudicotyledons</taxon>
        <taxon>Gunneridae</taxon>
        <taxon>Pentapetalae</taxon>
        <taxon>asterids</taxon>
        <taxon>lamiids</taxon>
        <taxon>Solanales</taxon>
        <taxon>Convolvulaceae</taxon>
        <taxon>Cuscuteae</taxon>
        <taxon>Cuscuta</taxon>
        <taxon>Cuscuta subgen. Grammica</taxon>
        <taxon>Cuscuta sect. Cleistogrammica</taxon>
    </lineage>
</organism>
<evidence type="ECO:0000313" key="4">
    <source>
        <dbReference type="EMBL" id="VFQ59744.1"/>
    </source>
</evidence>
<dbReference type="Pfam" id="PF00078">
    <property type="entry name" value="RVT_1"/>
    <property type="match status" value="1"/>
</dbReference>
<dbReference type="PANTHER" id="PTHR33710">
    <property type="entry name" value="BNAC02G09200D PROTEIN"/>
    <property type="match status" value="1"/>
</dbReference>
<feature type="domain" description="Reverse transcriptase" evidence="2">
    <location>
        <begin position="535"/>
        <end position="630"/>
    </location>
</feature>
<sequence length="716" mass="81348">MDPLLGQLLGDAQVPANNNNKTNDIFPSFSEAKEYANKMDKKKQTVEDNHSHKGACQTFTEEGPHYRTADQGLSLLLQYSEPNSPSIQDQDCDFGYHSEEEVSVFLDNSKLEPRSFKTPEQKSLCVSVPKAFKKRKHFDIPTMVTRRAERRQLWEDLISNAIYDHIWIVGGDFNSILSVDEHKGSTSPNLADIREFKDCLEAIPLLNTHTTGGTYTWDGVRSRGRVWRRLDRALVNEKALTFFNDIFSHMCSKTTSDHKPIVLQCAMESFKGAKPFRFQKFWVNHSTFLKMVNYHWSTFPTQGGMRGLASKLQALKTILRNWSKSTFGDIFEELKKAETNAQRAQEAYETNPEDPTLRSTTNEAYAKLIEATNRETTFWKQKANLHWLEHGDQNSSFFHSFVKGRRTNLKIRAIRDKDGKLIETEDGIKRAAEKHFVETFSNTKLVEVGQILNHIPSLITNDDNNMMSAIPDEMEVRKAVWDLNLSSAAGLDGFNGCFFKNCWDIVKLDVIKASQKFFMGIPVPQAYGSTLITLIPKKENCTTFSDFRPISLSTFMSKINTRILATRLQKLIPNLISIEQSAYQKGKGVEDQVLMASEMVHSLDRKCDGGNVIMKLDMAKAFDKIEWSFLKGKHSSPSTIARMAKALNMKHEKLPFSYLGVTICKGQSITGGLGSPYVALRRREELGLGILRIYTRPTPLNYSGKHTKMTHFGQDL</sequence>
<feature type="region of interest" description="Disordered" evidence="1">
    <location>
        <begin position="1"/>
        <end position="25"/>
    </location>
</feature>
<accession>A0A484K7I3</accession>
<proteinExistence type="predicted"/>
<dbReference type="Gene3D" id="3.60.10.10">
    <property type="entry name" value="Endonuclease/exonuclease/phosphatase"/>
    <property type="match status" value="1"/>
</dbReference>
<reference evidence="4 5" key="1">
    <citation type="submission" date="2018-04" db="EMBL/GenBank/DDBJ databases">
        <authorList>
            <person name="Vogel A."/>
        </authorList>
    </citation>
    <scope>NUCLEOTIDE SEQUENCE [LARGE SCALE GENOMIC DNA]</scope>
</reference>
<feature type="compositionally biased region" description="Basic and acidic residues" evidence="1">
    <location>
        <begin position="38"/>
        <end position="51"/>
    </location>
</feature>
<dbReference type="SUPFAM" id="SSF56219">
    <property type="entry name" value="DNase I-like"/>
    <property type="match status" value="1"/>
</dbReference>
<feature type="compositionally biased region" description="Polar residues" evidence="1">
    <location>
        <begin position="15"/>
        <end position="25"/>
    </location>
</feature>
<dbReference type="Pfam" id="PF03372">
    <property type="entry name" value="Exo_endo_phos"/>
    <property type="match status" value="1"/>
</dbReference>
<evidence type="ECO:0000313" key="5">
    <source>
        <dbReference type="Proteomes" id="UP000595140"/>
    </source>
</evidence>
<evidence type="ECO:0000256" key="1">
    <source>
        <dbReference type="SAM" id="MobiDB-lite"/>
    </source>
</evidence>
<dbReference type="InterPro" id="IPR000477">
    <property type="entry name" value="RT_dom"/>
</dbReference>
<feature type="region of interest" description="Disordered" evidence="1">
    <location>
        <begin position="38"/>
        <end position="63"/>
    </location>
</feature>